<accession>A0AAV5TQK0</accession>
<protein>
    <recommendedName>
        <fullName evidence="3">Ribosomal protein</fullName>
    </recommendedName>
</protein>
<dbReference type="EMBL" id="BTSX01000004">
    <property type="protein sequence ID" value="GMS96591.1"/>
    <property type="molecule type" value="Genomic_DNA"/>
</dbReference>
<dbReference type="Proteomes" id="UP001432027">
    <property type="component" value="Unassembled WGS sequence"/>
</dbReference>
<comment type="caution">
    <text evidence="1">The sequence shown here is derived from an EMBL/GenBank/DDBJ whole genome shotgun (WGS) entry which is preliminary data.</text>
</comment>
<keyword evidence="2" id="KW-1185">Reference proteome</keyword>
<name>A0AAV5TQK0_9BILA</name>
<evidence type="ECO:0008006" key="3">
    <source>
        <dbReference type="Google" id="ProtNLM"/>
    </source>
</evidence>
<proteinExistence type="predicted"/>
<feature type="non-terminal residue" evidence="1">
    <location>
        <position position="103"/>
    </location>
</feature>
<evidence type="ECO:0000313" key="1">
    <source>
        <dbReference type="EMBL" id="GMS96591.1"/>
    </source>
</evidence>
<sequence length="103" mass="11448">MRHMSHSVNSILDGRYITWWRLGSIDVVLIANYDARTTEISDSLLPCEALTSGEHRLSDPGAFLGACAHLSRQLVNRRHRNGTSLLCGARVEFLVETVLSALK</sequence>
<evidence type="ECO:0000313" key="2">
    <source>
        <dbReference type="Proteomes" id="UP001432027"/>
    </source>
</evidence>
<dbReference type="AlphaFoldDB" id="A0AAV5TQK0"/>
<gene>
    <name evidence="1" type="ORF">PENTCL1PPCAC_18766</name>
</gene>
<organism evidence="1 2">
    <name type="scientific">Pristionchus entomophagus</name>
    <dbReference type="NCBI Taxonomy" id="358040"/>
    <lineage>
        <taxon>Eukaryota</taxon>
        <taxon>Metazoa</taxon>
        <taxon>Ecdysozoa</taxon>
        <taxon>Nematoda</taxon>
        <taxon>Chromadorea</taxon>
        <taxon>Rhabditida</taxon>
        <taxon>Rhabditina</taxon>
        <taxon>Diplogasteromorpha</taxon>
        <taxon>Diplogasteroidea</taxon>
        <taxon>Neodiplogasteridae</taxon>
        <taxon>Pristionchus</taxon>
    </lineage>
</organism>
<reference evidence="1" key="1">
    <citation type="submission" date="2023-10" db="EMBL/GenBank/DDBJ databases">
        <title>Genome assembly of Pristionchus species.</title>
        <authorList>
            <person name="Yoshida K."/>
            <person name="Sommer R.J."/>
        </authorList>
    </citation>
    <scope>NUCLEOTIDE SEQUENCE</scope>
    <source>
        <strain evidence="1">RS0144</strain>
    </source>
</reference>